<proteinExistence type="predicted"/>
<dbReference type="PANTHER" id="PTHR34693:SF1">
    <property type="entry name" value="PROTEIN PAR32"/>
    <property type="match status" value="1"/>
</dbReference>
<feature type="compositionally biased region" description="Basic and acidic residues" evidence="1">
    <location>
        <begin position="80"/>
        <end position="89"/>
    </location>
</feature>
<dbReference type="STRING" id="933084.A0A067PGQ5"/>
<feature type="region of interest" description="Disordered" evidence="1">
    <location>
        <begin position="1"/>
        <end position="93"/>
    </location>
</feature>
<dbReference type="InterPro" id="IPR022024">
    <property type="entry name" value="DUF3602"/>
</dbReference>
<dbReference type="OrthoDB" id="2537432at2759"/>
<evidence type="ECO:0000256" key="1">
    <source>
        <dbReference type="SAM" id="MobiDB-lite"/>
    </source>
</evidence>
<dbReference type="InterPro" id="IPR053203">
    <property type="entry name" value="Cisplatin_resist-associated"/>
</dbReference>
<dbReference type="Pfam" id="PF12223">
    <property type="entry name" value="DUF3602"/>
    <property type="match status" value="3"/>
</dbReference>
<dbReference type="Proteomes" id="UP000027265">
    <property type="component" value="Unassembled WGS sequence"/>
</dbReference>
<dbReference type="AlphaFoldDB" id="A0A067PGQ5"/>
<evidence type="ECO:0000313" key="2">
    <source>
        <dbReference type="EMBL" id="KDQ49666.1"/>
    </source>
</evidence>
<feature type="compositionally biased region" description="Basic and acidic residues" evidence="1">
    <location>
        <begin position="11"/>
        <end position="22"/>
    </location>
</feature>
<feature type="compositionally biased region" description="Basic and acidic residues" evidence="1">
    <location>
        <begin position="176"/>
        <end position="190"/>
    </location>
</feature>
<dbReference type="PANTHER" id="PTHR34693">
    <property type="entry name" value="PROTEIN PAR32"/>
    <property type="match status" value="1"/>
</dbReference>
<evidence type="ECO:0000313" key="3">
    <source>
        <dbReference type="Proteomes" id="UP000027265"/>
    </source>
</evidence>
<gene>
    <name evidence="2" type="ORF">JAAARDRAFT_143114</name>
</gene>
<feature type="compositionally biased region" description="Basic and acidic residues" evidence="1">
    <location>
        <begin position="246"/>
        <end position="264"/>
    </location>
</feature>
<sequence length="295" mass="31085">MSSILSATTDSTDKRSVSRGREFQSSGRGGAGNIRRSESQDPSTIAPEELPRGREPAPAFSPTAKIVSVGRGGAGNFRSPSRDPAKVGENHPQTASIISEHAANTAEYERELIRASVEAKQNGVFSSGRGGAGNINKSRSRSRGPAASISPHPFHSTGRGGAGNIKPGDGVEIDLTEDHERQAHHHDEGIHSTGRGGLANMTVLANPLPEEIPPHPAHEVVSSGRGGAGNIRSRSASRDPSQARSPSREPNGRSFSRERVREVWNKVTHGPGHHHHHPSAVSGAIPPVTEAAQVE</sequence>
<dbReference type="HOGENOM" id="CLU_073637_0_0_1"/>
<feature type="compositionally biased region" description="Polar residues" evidence="1">
    <location>
        <begin position="1"/>
        <end position="10"/>
    </location>
</feature>
<feature type="compositionally biased region" description="Polar residues" evidence="1">
    <location>
        <begin position="232"/>
        <end position="245"/>
    </location>
</feature>
<feature type="region of interest" description="Disordered" evidence="1">
    <location>
        <begin position="123"/>
        <end position="295"/>
    </location>
</feature>
<reference evidence="3" key="1">
    <citation type="journal article" date="2014" name="Proc. Natl. Acad. Sci. U.S.A.">
        <title>Extensive sampling of basidiomycete genomes demonstrates inadequacy of the white-rot/brown-rot paradigm for wood decay fungi.</title>
        <authorList>
            <person name="Riley R."/>
            <person name="Salamov A.A."/>
            <person name="Brown D.W."/>
            <person name="Nagy L.G."/>
            <person name="Floudas D."/>
            <person name="Held B.W."/>
            <person name="Levasseur A."/>
            <person name="Lombard V."/>
            <person name="Morin E."/>
            <person name="Otillar R."/>
            <person name="Lindquist E.A."/>
            <person name="Sun H."/>
            <person name="LaButti K.M."/>
            <person name="Schmutz J."/>
            <person name="Jabbour D."/>
            <person name="Luo H."/>
            <person name="Baker S.E."/>
            <person name="Pisabarro A.G."/>
            <person name="Walton J.D."/>
            <person name="Blanchette R.A."/>
            <person name="Henrissat B."/>
            <person name="Martin F."/>
            <person name="Cullen D."/>
            <person name="Hibbett D.S."/>
            <person name="Grigoriev I.V."/>
        </authorList>
    </citation>
    <scope>NUCLEOTIDE SEQUENCE [LARGE SCALE GENOMIC DNA]</scope>
    <source>
        <strain evidence="3">MUCL 33604</strain>
    </source>
</reference>
<dbReference type="EMBL" id="KL197777">
    <property type="protein sequence ID" value="KDQ49666.1"/>
    <property type="molecule type" value="Genomic_DNA"/>
</dbReference>
<dbReference type="InParanoid" id="A0A067PGQ5"/>
<organism evidence="2 3">
    <name type="scientific">Jaapia argillacea MUCL 33604</name>
    <dbReference type="NCBI Taxonomy" id="933084"/>
    <lineage>
        <taxon>Eukaryota</taxon>
        <taxon>Fungi</taxon>
        <taxon>Dikarya</taxon>
        <taxon>Basidiomycota</taxon>
        <taxon>Agaricomycotina</taxon>
        <taxon>Agaricomycetes</taxon>
        <taxon>Agaricomycetidae</taxon>
        <taxon>Jaapiales</taxon>
        <taxon>Jaapiaceae</taxon>
        <taxon>Jaapia</taxon>
    </lineage>
</organism>
<name>A0A067PGQ5_9AGAM</name>
<protein>
    <submittedName>
        <fullName evidence="2">Uncharacterized protein</fullName>
    </submittedName>
</protein>
<keyword evidence="3" id="KW-1185">Reference proteome</keyword>
<accession>A0A067PGQ5</accession>